<keyword evidence="6" id="KW-1015">Disulfide bond</keyword>
<evidence type="ECO:0000256" key="7">
    <source>
        <dbReference type="ARBA" id="ARBA00049646"/>
    </source>
</evidence>
<dbReference type="SMART" id="SM00131">
    <property type="entry name" value="KU"/>
    <property type="match status" value="1"/>
</dbReference>
<dbReference type="Gene3D" id="4.10.410.10">
    <property type="entry name" value="Pancreatic trypsin inhibitor Kunitz domain"/>
    <property type="match status" value="1"/>
</dbReference>
<evidence type="ECO:0000256" key="5">
    <source>
        <dbReference type="ARBA" id="ARBA00022900"/>
    </source>
</evidence>
<dbReference type="FunFam" id="4.10.410.10:FF:000020">
    <property type="entry name" value="Collagen, type VI, alpha 3"/>
    <property type="match status" value="1"/>
</dbReference>
<evidence type="ECO:0000256" key="8">
    <source>
        <dbReference type="ARBA" id="ARBA00093388"/>
    </source>
</evidence>
<sequence length="78" mass="8948">VATEKNCVEEPDTGYCRALFYNWYFDQQTGTCREFVYGGCGGNGNRYWSEEECLENCGGGLYEIIKEIPLILKTFKII</sequence>
<dbReference type="PANTHER" id="PTHR47247">
    <property type="entry name" value="KUNITZ-TYPE PROTEASE INHIBITOR 2"/>
    <property type="match status" value="1"/>
</dbReference>
<reference evidence="10 11" key="1">
    <citation type="submission" date="2024-04" db="EMBL/GenBank/DDBJ databases">
        <authorList>
            <person name="Rising A."/>
            <person name="Reimegard J."/>
            <person name="Sonavane S."/>
            <person name="Akerstrom W."/>
            <person name="Nylinder S."/>
            <person name="Hedman E."/>
            <person name="Kallberg Y."/>
        </authorList>
    </citation>
    <scope>NUCLEOTIDE SEQUENCE [LARGE SCALE GENOMIC DNA]</scope>
</reference>
<evidence type="ECO:0000256" key="3">
    <source>
        <dbReference type="ARBA" id="ARBA00022690"/>
    </source>
</evidence>
<comment type="function">
    <text evidence="8">Serine protease inhibitor that inhibits trypsin at a molar ratio of 1:1.</text>
</comment>
<dbReference type="Proteomes" id="UP001497382">
    <property type="component" value="Unassembled WGS sequence"/>
</dbReference>
<dbReference type="Pfam" id="PF00014">
    <property type="entry name" value="Kunitz_BPTI"/>
    <property type="match status" value="1"/>
</dbReference>
<proteinExistence type="inferred from homology"/>
<accession>A0AAV2BTV3</accession>
<evidence type="ECO:0000313" key="11">
    <source>
        <dbReference type="Proteomes" id="UP001497382"/>
    </source>
</evidence>
<gene>
    <name evidence="10" type="ORF">LARSCL_LOCUS21035</name>
</gene>
<dbReference type="PROSITE" id="PS50279">
    <property type="entry name" value="BPTI_KUNITZ_2"/>
    <property type="match status" value="1"/>
</dbReference>
<evidence type="ECO:0000313" key="10">
    <source>
        <dbReference type="EMBL" id="CAL1298864.1"/>
    </source>
</evidence>
<dbReference type="GO" id="GO:0004867">
    <property type="term" value="F:serine-type endopeptidase inhibitor activity"/>
    <property type="evidence" value="ECO:0007669"/>
    <property type="project" value="UniProtKB-KW"/>
</dbReference>
<keyword evidence="2" id="KW-0964">Secreted</keyword>
<dbReference type="CDD" id="cd00109">
    <property type="entry name" value="Kunitz-type"/>
    <property type="match status" value="1"/>
</dbReference>
<dbReference type="AlphaFoldDB" id="A0AAV2BTV3"/>
<feature type="domain" description="BPTI/Kunitz inhibitor" evidence="9">
    <location>
        <begin position="7"/>
        <end position="57"/>
    </location>
</feature>
<organism evidence="10 11">
    <name type="scientific">Larinioides sclopetarius</name>
    <dbReference type="NCBI Taxonomy" id="280406"/>
    <lineage>
        <taxon>Eukaryota</taxon>
        <taxon>Metazoa</taxon>
        <taxon>Ecdysozoa</taxon>
        <taxon>Arthropoda</taxon>
        <taxon>Chelicerata</taxon>
        <taxon>Arachnida</taxon>
        <taxon>Araneae</taxon>
        <taxon>Araneomorphae</taxon>
        <taxon>Entelegynae</taxon>
        <taxon>Araneoidea</taxon>
        <taxon>Araneidae</taxon>
        <taxon>Larinioides</taxon>
    </lineage>
</organism>
<evidence type="ECO:0000259" key="9">
    <source>
        <dbReference type="PROSITE" id="PS50279"/>
    </source>
</evidence>
<keyword evidence="5" id="KW-0722">Serine protease inhibitor</keyword>
<name>A0AAV2BTV3_9ARAC</name>
<dbReference type="EMBL" id="CAXIEN010000479">
    <property type="protein sequence ID" value="CAL1298864.1"/>
    <property type="molecule type" value="Genomic_DNA"/>
</dbReference>
<dbReference type="GO" id="GO:0005576">
    <property type="term" value="C:extracellular region"/>
    <property type="evidence" value="ECO:0007669"/>
    <property type="project" value="UniProtKB-SubCell"/>
</dbReference>
<evidence type="ECO:0000256" key="2">
    <source>
        <dbReference type="ARBA" id="ARBA00022525"/>
    </source>
</evidence>
<dbReference type="InterPro" id="IPR036880">
    <property type="entry name" value="Kunitz_BPTI_sf"/>
</dbReference>
<protein>
    <recommendedName>
        <fullName evidence="9">BPTI/Kunitz inhibitor domain-containing protein</fullName>
    </recommendedName>
</protein>
<keyword evidence="3" id="KW-0646">Protease inhibitor</keyword>
<dbReference type="PRINTS" id="PR00759">
    <property type="entry name" value="BASICPTASE"/>
</dbReference>
<comment type="similarity">
    <text evidence="7">Belongs to the venom Kunitz-type family. 01 (intermediate) subfamily.</text>
</comment>
<feature type="non-terminal residue" evidence="10">
    <location>
        <position position="1"/>
    </location>
</feature>
<evidence type="ECO:0000256" key="6">
    <source>
        <dbReference type="ARBA" id="ARBA00023157"/>
    </source>
</evidence>
<comment type="subcellular location">
    <subcellularLocation>
        <location evidence="1">Secreted</location>
    </subcellularLocation>
</comment>
<keyword evidence="11" id="KW-1185">Reference proteome</keyword>
<keyword evidence="4" id="KW-0732">Signal</keyword>
<evidence type="ECO:0000256" key="4">
    <source>
        <dbReference type="ARBA" id="ARBA00022729"/>
    </source>
</evidence>
<dbReference type="PANTHER" id="PTHR47247:SF1">
    <property type="entry name" value="KUNITZ-TYPE PROTEASE INHIBITOR 2"/>
    <property type="match status" value="1"/>
</dbReference>
<comment type="caution">
    <text evidence="10">The sequence shown here is derived from an EMBL/GenBank/DDBJ whole genome shotgun (WGS) entry which is preliminary data.</text>
</comment>
<dbReference type="PROSITE" id="PS00280">
    <property type="entry name" value="BPTI_KUNITZ_1"/>
    <property type="match status" value="1"/>
</dbReference>
<dbReference type="InterPro" id="IPR002223">
    <property type="entry name" value="Kunitz_BPTI"/>
</dbReference>
<dbReference type="InterPro" id="IPR020901">
    <property type="entry name" value="Prtase_inh_Kunz-CS"/>
</dbReference>
<dbReference type="SUPFAM" id="SSF57362">
    <property type="entry name" value="BPTI-like"/>
    <property type="match status" value="1"/>
</dbReference>
<evidence type="ECO:0000256" key="1">
    <source>
        <dbReference type="ARBA" id="ARBA00004613"/>
    </source>
</evidence>